<dbReference type="PROSITE" id="PS50188">
    <property type="entry name" value="B302_SPRY"/>
    <property type="match status" value="1"/>
</dbReference>
<dbReference type="GO" id="GO:0061630">
    <property type="term" value="F:ubiquitin protein ligase activity"/>
    <property type="evidence" value="ECO:0007669"/>
    <property type="project" value="UniProtKB-EC"/>
</dbReference>
<evidence type="ECO:0000256" key="2">
    <source>
        <dbReference type="ARBA" id="ARBA00004496"/>
    </source>
</evidence>
<dbReference type="Pfam" id="PF13445">
    <property type="entry name" value="zf-RING_UBOX"/>
    <property type="match status" value="1"/>
</dbReference>
<evidence type="ECO:0000256" key="14">
    <source>
        <dbReference type="PROSITE-ProRule" id="PRU00024"/>
    </source>
</evidence>
<feature type="domain" description="B box-type" evidence="18">
    <location>
        <begin position="94"/>
        <end position="135"/>
    </location>
</feature>
<evidence type="ECO:0000256" key="3">
    <source>
        <dbReference type="ARBA" id="ARBA00004906"/>
    </source>
</evidence>
<dbReference type="InterPro" id="IPR003877">
    <property type="entry name" value="SPRY_dom"/>
</dbReference>
<keyword evidence="9 14" id="KW-0863">Zinc-finger</keyword>
<keyword evidence="12" id="KW-0832">Ubl conjugation</keyword>
<comment type="similarity">
    <text evidence="4">Belongs to the TRIM/RBCC family.</text>
</comment>
<evidence type="ECO:0000256" key="11">
    <source>
        <dbReference type="ARBA" id="ARBA00022833"/>
    </source>
</evidence>
<dbReference type="GO" id="GO:0005634">
    <property type="term" value="C:nucleus"/>
    <property type="evidence" value="ECO:0007669"/>
    <property type="project" value="UniProtKB-ARBA"/>
</dbReference>
<dbReference type="InterPro" id="IPR001841">
    <property type="entry name" value="Znf_RING"/>
</dbReference>
<dbReference type="GO" id="GO:0046597">
    <property type="term" value="P:host-mediated suppression of symbiont invasion"/>
    <property type="evidence" value="ECO:0007669"/>
    <property type="project" value="UniProtKB-ARBA"/>
</dbReference>
<dbReference type="EMBL" id="KE162077">
    <property type="protein sequence ID" value="EPQ06911.1"/>
    <property type="molecule type" value="Genomic_DNA"/>
</dbReference>
<evidence type="ECO:0000256" key="6">
    <source>
        <dbReference type="ARBA" id="ARBA00022490"/>
    </source>
</evidence>
<dbReference type="InterPro" id="IPR000315">
    <property type="entry name" value="Znf_B-box"/>
</dbReference>
<dbReference type="Gene3D" id="3.30.160.60">
    <property type="entry name" value="Classic Zinc Finger"/>
    <property type="match status" value="1"/>
</dbReference>
<evidence type="ECO:0000256" key="7">
    <source>
        <dbReference type="ARBA" id="ARBA00022679"/>
    </source>
</evidence>
<feature type="domain" description="B30.2/SPRY" evidence="19">
    <location>
        <begin position="386"/>
        <end position="579"/>
    </location>
</feature>
<dbReference type="InterPro" id="IPR013320">
    <property type="entry name" value="ConA-like_dom_sf"/>
</dbReference>
<dbReference type="InterPro" id="IPR001870">
    <property type="entry name" value="B30.2/SPRY"/>
</dbReference>
<comment type="catalytic activity">
    <reaction evidence="1">
        <text>S-ubiquitinyl-[E2 ubiquitin-conjugating enzyme]-L-cysteine + [acceptor protein]-L-lysine = [E2 ubiquitin-conjugating enzyme]-L-cysteine + N(6)-ubiquitinyl-[acceptor protein]-L-lysine.</text>
        <dbReference type="EC" id="2.3.2.27"/>
    </reaction>
</comment>
<proteinExistence type="inferred from homology"/>
<evidence type="ECO:0000256" key="4">
    <source>
        <dbReference type="ARBA" id="ARBA00008518"/>
    </source>
</evidence>
<dbReference type="PANTHER" id="PTHR24103">
    <property type="entry name" value="E3 UBIQUITIN-PROTEIN LIGASE TRIM"/>
    <property type="match status" value="1"/>
</dbReference>
<dbReference type="EC" id="2.3.2.27" evidence="5"/>
<evidence type="ECO:0000256" key="13">
    <source>
        <dbReference type="ARBA" id="ARBA00023054"/>
    </source>
</evidence>
<feature type="domain" description="RING-type" evidence="17">
    <location>
        <begin position="16"/>
        <end position="66"/>
    </location>
</feature>
<keyword evidence="7" id="KW-0808">Transferase</keyword>
<evidence type="ECO:0000256" key="8">
    <source>
        <dbReference type="ARBA" id="ARBA00022723"/>
    </source>
</evidence>
<dbReference type="GO" id="GO:0008270">
    <property type="term" value="F:zinc ion binding"/>
    <property type="evidence" value="ECO:0007669"/>
    <property type="project" value="UniProtKB-KW"/>
</dbReference>
<evidence type="ECO:0000256" key="15">
    <source>
        <dbReference type="SAM" id="Coils"/>
    </source>
</evidence>
<dbReference type="eggNOG" id="KOG2177">
    <property type="taxonomic scope" value="Eukaryota"/>
</dbReference>
<dbReference type="PROSITE" id="PS50119">
    <property type="entry name" value="ZF_BBOX"/>
    <property type="match status" value="1"/>
</dbReference>
<feature type="coiled-coil region" evidence="15">
    <location>
        <begin position="224"/>
        <end position="269"/>
    </location>
</feature>
<dbReference type="Proteomes" id="UP000052978">
    <property type="component" value="Unassembled WGS sequence"/>
</dbReference>
<keyword evidence="8" id="KW-0479">Metal-binding</keyword>
<dbReference type="FunFam" id="2.60.120.920:FF:000004">
    <property type="entry name" value="Butyrophilin subfamily 1 member A1"/>
    <property type="match status" value="1"/>
</dbReference>
<dbReference type="SUPFAM" id="SSF57850">
    <property type="entry name" value="RING/U-box"/>
    <property type="match status" value="1"/>
</dbReference>
<dbReference type="CDD" id="cd16595">
    <property type="entry name" value="RING-HC_TRIM17_C-IV"/>
    <property type="match status" value="1"/>
</dbReference>
<dbReference type="SMART" id="SM00184">
    <property type="entry name" value="RING"/>
    <property type="match status" value="1"/>
</dbReference>
<dbReference type="Pfam" id="PF00643">
    <property type="entry name" value="zf-B_box"/>
    <property type="match status" value="1"/>
</dbReference>
<evidence type="ECO:0000259" key="18">
    <source>
        <dbReference type="PROSITE" id="PS50119"/>
    </source>
</evidence>
<dbReference type="GO" id="GO:0044790">
    <property type="term" value="P:suppression of viral release by host"/>
    <property type="evidence" value="ECO:0007669"/>
    <property type="project" value="UniProtKB-ARBA"/>
</dbReference>
<dbReference type="InterPro" id="IPR013083">
    <property type="entry name" value="Znf_RING/FYVE/PHD"/>
</dbReference>
<evidence type="ECO:0000256" key="5">
    <source>
        <dbReference type="ARBA" id="ARBA00012483"/>
    </source>
</evidence>
<dbReference type="InterPro" id="IPR017907">
    <property type="entry name" value="Znf_RING_CS"/>
</dbReference>
<dbReference type="AlphaFoldDB" id="S7MRB0"/>
<keyword evidence="6" id="KW-0963">Cytoplasm</keyword>
<evidence type="ECO:0000313" key="20">
    <source>
        <dbReference type="EMBL" id="EPQ06911.1"/>
    </source>
</evidence>
<dbReference type="InterPro" id="IPR020457">
    <property type="entry name" value="Znf_B-box_chordata"/>
</dbReference>
<dbReference type="CDD" id="cd19762">
    <property type="entry name" value="Bbox2_TRIM7-like"/>
    <property type="match status" value="1"/>
</dbReference>
<evidence type="ECO:0000256" key="1">
    <source>
        <dbReference type="ARBA" id="ARBA00000900"/>
    </source>
</evidence>
<dbReference type="InterPro" id="IPR043136">
    <property type="entry name" value="B30.2/SPRY_sf"/>
</dbReference>
<keyword evidence="11" id="KW-0862">Zinc</keyword>
<dbReference type="InterPro" id="IPR006574">
    <property type="entry name" value="PRY"/>
</dbReference>
<feature type="region of interest" description="Disordered" evidence="16">
    <location>
        <begin position="184"/>
        <end position="213"/>
    </location>
</feature>
<keyword evidence="13 15" id="KW-0175">Coiled coil</keyword>
<accession>S7MRB0</accession>
<dbReference type="SMART" id="SM00449">
    <property type="entry name" value="SPRY"/>
    <property type="match status" value="1"/>
</dbReference>
<dbReference type="Gene3D" id="2.60.120.920">
    <property type="match status" value="1"/>
</dbReference>
<evidence type="ECO:0000256" key="16">
    <source>
        <dbReference type="SAM" id="MobiDB-lite"/>
    </source>
</evidence>
<keyword evidence="10" id="KW-0833">Ubl conjugation pathway</keyword>
<dbReference type="SMART" id="SM00336">
    <property type="entry name" value="BBOX"/>
    <property type="match status" value="1"/>
</dbReference>
<evidence type="ECO:0000313" key="21">
    <source>
        <dbReference type="Proteomes" id="UP000052978"/>
    </source>
</evidence>
<dbReference type="SUPFAM" id="SSF57845">
    <property type="entry name" value="B-box zinc-binding domain"/>
    <property type="match status" value="1"/>
</dbReference>
<organism evidence="20 21">
    <name type="scientific">Myotis brandtii</name>
    <name type="common">Brandt's bat</name>
    <dbReference type="NCBI Taxonomy" id="109478"/>
    <lineage>
        <taxon>Eukaryota</taxon>
        <taxon>Metazoa</taxon>
        <taxon>Chordata</taxon>
        <taxon>Craniata</taxon>
        <taxon>Vertebrata</taxon>
        <taxon>Euteleostomi</taxon>
        <taxon>Mammalia</taxon>
        <taxon>Eutheria</taxon>
        <taxon>Laurasiatheria</taxon>
        <taxon>Chiroptera</taxon>
        <taxon>Yangochiroptera</taxon>
        <taxon>Vespertilionidae</taxon>
        <taxon>Myotis</taxon>
    </lineage>
</organism>
<dbReference type="InterPro" id="IPR027370">
    <property type="entry name" value="Znf-RING_euk"/>
</dbReference>
<reference evidence="20 21" key="1">
    <citation type="journal article" date="2013" name="Nat. Commun.">
        <title>Genome analysis reveals insights into physiology and longevity of the Brandt's bat Myotis brandtii.</title>
        <authorList>
            <person name="Seim I."/>
            <person name="Fang X."/>
            <person name="Xiong Z."/>
            <person name="Lobanov A.V."/>
            <person name="Huang Z."/>
            <person name="Ma S."/>
            <person name="Feng Y."/>
            <person name="Turanov A.A."/>
            <person name="Zhu Y."/>
            <person name="Lenz T.L."/>
            <person name="Gerashchenko M.V."/>
            <person name="Fan D."/>
            <person name="Hee Yim S."/>
            <person name="Yao X."/>
            <person name="Jordan D."/>
            <person name="Xiong Y."/>
            <person name="Ma Y."/>
            <person name="Lyapunov A.N."/>
            <person name="Chen G."/>
            <person name="Kulakova O.I."/>
            <person name="Sun Y."/>
            <person name="Lee S.G."/>
            <person name="Bronson R.T."/>
            <person name="Moskalev A.A."/>
            <person name="Sunyaev S.R."/>
            <person name="Zhang G."/>
            <person name="Krogh A."/>
            <person name="Wang J."/>
            <person name="Gladyshev V.N."/>
        </authorList>
    </citation>
    <scope>NUCLEOTIDE SEQUENCE [LARGE SCALE GENOMIC DNA]</scope>
</reference>
<evidence type="ECO:0000259" key="19">
    <source>
        <dbReference type="PROSITE" id="PS50188"/>
    </source>
</evidence>
<name>S7MRB0_MYOBR</name>
<comment type="pathway">
    <text evidence="3">Protein modification; protein ubiquitination.</text>
</comment>
<dbReference type="Gene3D" id="3.30.40.10">
    <property type="entry name" value="Zinc/RING finger domain, C3HC4 (zinc finger)"/>
    <property type="match status" value="1"/>
</dbReference>
<dbReference type="PROSITE" id="PS50089">
    <property type="entry name" value="ZF_RING_2"/>
    <property type="match status" value="1"/>
</dbReference>
<evidence type="ECO:0000256" key="9">
    <source>
        <dbReference type="ARBA" id="ARBA00022771"/>
    </source>
</evidence>
<dbReference type="Pfam" id="PF13765">
    <property type="entry name" value="PRY"/>
    <property type="match status" value="1"/>
</dbReference>
<dbReference type="PRINTS" id="PR01406">
    <property type="entry name" value="BBOXZNFINGER"/>
</dbReference>
<dbReference type="SMART" id="SM00589">
    <property type="entry name" value="PRY"/>
    <property type="match status" value="1"/>
</dbReference>
<dbReference type="GO" id="GO:0005737">
    <property type="term" value="C:cytoplasm"/>
    <property type="evidence" value="ECO:0007669"/>
    <property type="project" value="UniProtKB-SubCell"/>
</dbReference>
<evidence type="ECO:0000259" key="17">
    <source>
        <dbReference type="PROSITE" id="PS50089"/>
    </source>
</evidence>
<feature type="coiled-coil region" evidence="15">
    <location>
        <begin position="293"/>
        <end position="324"/>
    </location>
</feature>
<gene>
    <name evidence="20" type="ORF">D623_10016131</name>
</gene>
<protein>
    <recommendedName>
        <fullName evidence="5">RING-type E3 ubiquitin transferase</fullName>
        <ecNumber evidence="5">2.3.2.27</ecNumber>
    </recommendedName>
</protein>
<sequence length="586" mass="66638">MDAVELSRKLQEEATCSICLDYFTDPVMTSCGHNFCRECIRLTWEKAKGKKGRRKRRGVFPCPECRELSPQRTLRPNRLLTKVAEMARQHPGIQSRDLCQVHQEVLKLFCEDDQSPICVVCRESQEHRPHRVVPVEEAVKEHKLKLEGDMGHLREEMAKTEKLQTREQQALAEWQAGAETLRNGREGLARPQGTAGLREPVDPQGPTLQEKVRKQRQRIVTEFKKMAALLVEEEQRLLEALRQEEQDTAARLQESMVALEQQSSSLETLLLRLEDCSIREPLQMLQKMVESQRQNVRAEFERLRRLLAEEEQRLLQRLEEEELEVLPPLQESAVRLGQQSAQLADLVAELEGRCQLPALGLLQDIMDTLRRVQEVKLQPPKVVPMEMRTVCRVPGLVEALQRFRGDITLDPDTANPELVLSEDMQSVRRGDLRQPLPDSPERFDPGPCVLGREPLSSGRHYWEVEVGERASWALGVCRENANRKEKGELFAGNGFWILVFLGGFYNSSERAFAPLRDPPRRVGIFLDYEAGHLAFYSATDGSLLYAFPETPFSGTLRALFSPLSSSPTPMTICRPKGVLGDGLASQ</sequence>
<dbReference type="PROSITE" id="PS00518">
    <property type="entry name" value="ZF_RING_1"/>
    <property type="match status" value="1"/>
</dbReference>
<evidence type="ECO:0000256" key="12">
    <source>
        <dbReference type="ARBA" id="ARBA00022843"/>
    </source>
</evidence>
<dbReference type="PRINTS" id="PR01407">
    <property type="entry name" value="BUTYPHLNCDUF"/>
</dbReference>
<evidence type="ECO:0000256" key="10">
    <source>
        <dbReference type="ARBA" id="ARBA00022786"/>
    </source>
</evidence>
<dbReference type="FunFam" id="3.30.40.10:FF:000232">
    <property type="entry name" value="E3 ubiquitin-protein ligase TRIM11"/>
    <property type="match status" value="1"/>
</dbReference>
<keyword evidence="21" id="KW-1185">Reference proteome</keyword>
<dbReference type="InterPro" id="IPR003879">
    <property type="entry name" value="Butyrophylin_SPRY"/>
</dbReference>
<dbReference type="InterPro" id="IPR050143">
    <property type="entry name" value="TRIM/RBCC"/>
</dbReference>
<dbReference type="Pfam" id="PF00622">
    <property type="entry name" value="SPRY"/>
    <property type="match status" value="1"/>
</dbReference>
<dbReference type="GO" id="GO:0046598">
    <property type="term" value="P:positive regulation of viral entry into host cell"/>
    <property type="evidence" value="ECO:0007669"/>
    <property type="project" value="UniProtKB-ARBA"/>
</dbReference>
<comment type="subcellular location">
    <subcellularLocation>
        <location evidence="2">Cytoplasm</location>
    </subcellularLocation>
</comment>
<dbReference type="SUPFAM" id="SSF49899">
    <property type="entry name" value="Concanavalin A-like lectins/glucanases"/>
    <property type="match status" value="1"/>
</dbReference>